<dbReference type="STRING" id="62101.AB835_02205"/>
<keyword evidence="1" id="KW-0812">Transmembrane</keyword>
<name>A0A1D2QSZ4_9GAMM</name>
<keyword evidence="1" id="KW-0472">Membrane</keyword>
<comment type="caution">
    <text evidence="2">The sequence shown here is derived from an EMBL/GenBank/DDBJ whole genome shotgun (WGS) entry which is preliminary data.</text>
</comment>
<feature type="transmembrane region" description="Helical" evidence="1">
    <location>
        <begin position="82"/>
        <end position="99"/>
    </location>
</feature>
<sequence>MNNHRFWLKANMLYLSVLAVSGMVWLFQRHTFGVAVGLATVLISFFIYKKQRWAYFSAAVLCFGLLRIAMDDGYHFFQTYGSYGQLFYLIGLITSIILHEKVARK</sequence>
<keyword evidence="1" id="KW-1133">Transmembrane helix</keyword>
<feature type="transmembrane region" description="Helical" evidence="1">
    <location>
        <begin position="32"/>
        <end position="48"/>
    </location>
</feature>
<reference evidence="2 3" key="1">
    <citation type="journal article" date="2016" name="Appl. Environ. Microbiol.">
        <title>Lack of Overt Genome Reduction in the Bryostatin-Producing Bryozoan Symbiont "Candidatus Endobugula sertula".</title>
        <authorList>
            <person name="Miller I.J."/>
            <person name="Vanee N."/>
            <person name="Fong S.S."/>
            <person name="Lim-Fong G.E."/>
            <person name="Kwan J.C."/>
        </authorList>
    </citation>
    <scope>NUCLEOTIDE SEQUENCE [LARGE SCALE GENOMIC DNA]</scope>
    <source>
        <strain evidence="2">AB1-4</strain>
    </source>
</reference>
<accession>A0A1D2QSZ4</accession>
<evidence type="ECO:0000313" key="3">
    <source>
        <dbReference type="Proteomes" id="UP000242502"/>
    </source>
</evidence>
<evidence type="ECO:0000256" key="1">
    <source>
        <dbReference type="SAM" id="Phobius"/>
    </source>
</evidence>
<evidence type="ECO:0000313" key="2">
    <source>
        <dbReference type="EMBL" id="ODS24705.1"/>
    </source>
</evidence>
<protein>
    <submittedName>
        <fullName evidence="2">Uncharacterized protein</fullName>
    </submittedName>
</protein>
<proteinExistence type="predicted"/>
<feature type="transmembrane region" description="Helical" evidence="1">
    <location>
        <begin position="53"/>
        <end position="70"/>
    </location>
</feature>
<dbReference type="EMBL" id="MDLC01000005">
    <property type="protein sequence ID" value="ODS24705.1"/>
    <property type="molecule type" value="Genomic_DNA"/>
</dbReference>
<feature type="transmembrane region" description="Helical" evidence="1">
    <location>
        <begin position="7"/>
        <end position="26"/>
    </location>
</feature>
<dbReference type="Proteomes" id="UP000242502">
    <property type="component" value="Unassembled WGS sequence"/>
</dbReference>
<organism evidence="2 3">
    <name type="scientific">Candidatus Endobugula sertula</name>
    <name type="common">Bugula neritina bacterial symbiont</name>
    <dbReference type="NCBI Taxonomy" id="62101"/>
    <lineage>
        <taxon>Bacteria</taxon>
        <taxon>Pseudomonadati</taxon>
        <taxon>Pseudomonadota</taxon>
        <taxon>Gammaproteobacteria</taxon>
        <taxon>Cellvibrionales</taxon>
        <taxon>Cellvibrionaceae</taxon>
        <taxon>Candidatus Endobugula</taxon>
    </lineage>
</organism>
<gene>
    <name evidence="2" type="ORF">AB835_02205</name>
</gene>
<dbReference type="AlphaFoldDB" id="A0A1D2QSZ4"/>